<organism evidence="1 2">
    <name type="scientific">Lonchura striata</name>
    <name type="common">white-rumped munia</name>
    <dbReference type="NCBI Taxonomy" id="40157"/>
    <lineage>
        <taxon>Eukaryota</taxon>
        <taxon>Metazoa</taxon>
        <taxon>Chordata</taxon>
        <taxon>Craniata</taxon>
        <taxon>Vertebrata</taxon>
        <taxon>Euteleostomi</taxon>
        <taxon>Archelosauria</taxon>
        <taxon>Archosauria</taxon>
        <taxon>Dinosauria</taxon>
        <taxon>Saurischia</taxon>
        <taxon>Theropoda</taxon>
        <taxon>Coelurosauria</taxon>
        <taxon>Aves</taxon>
        <taxon>Neognathae</taxon>
        <taxon>Neoaves</taxon>
        <taxon>Telluraves</taxon>
        <taxon>Australaves</taxon>
        <taxon>Passeriformes</taxon>
        <taxon>Passeroidea</taxon>
        <taxon>Estrildidae</taxon>
        <taxon>Estrildinae</taxon>
        <taxon>Lonchura</taxon>
    </lineage>
</organism>
<dbReference type="Proteomes" id="UP000197619">
    <property type="component" value="Unassembled WGS sequence"/>
</dbReference>
<dbReference type="EMBL" id="MUZQ01000304">
    <property type="protein sequence ID" value="OWK53112.1"/>
    <property type="molecule type" value="Genomic_DNA"/>
</dbReference>
<evidence type="ECO:0000313" key="1">
    <source>
        <dbReference type="EMBL" id="OWK53112.1"/>
    </source>
</evidence>
<protein>
    <submittedName>
        <fullName evidence="1">Uncharacterized protein</fullName>
    </submittedName>
</protein>
<keyword evidence="2" id="KW-1185">Reference proteome</keyword>
<proteinExistence type="predicted"/>
<sequence>MEHLGGRFWNSICSWISLRVQQPRAGFRASRLLLALVHWGWHFAGGWRGSVPVCVPAPPSCGSSWPSPWRLLLFPSPRPPSLCIKNNY</sequence>
<dbReference type="AlphaFoldDB" id="A0A218UIB2"/>
<gene>
    <name evidence="1" type="ORF">RLOC_00005209</name>
</gene>
<name>A0A218UIB2_9PASE</name>
<evidence type="ECO:0000313" key="2">
    <source>
        <dbReference type="Proteomes" id="UP000197619"/>
    </source>
</evidence>
<accession>A0A218UIB2</accession>
<comment type="caution">
    <text evidence="1">The sequence shown here is derived from an EMBL/GenBank/DDBJ whole genome shotgun (WGS) entry which is preliminary data.</text>
</comment>
<reference evidence="1 2" key="1">
    <citation type="submission" date="2017-05" db="EMBL/GenBank/DDBJ databases">
        <title>Genome of assembly of the Bengalese finch, Lonchura striata domestica.</title>
        <authorList>
            <person name="Colquitt B.M."/>
            <person name="Brainard M.S."/>
        </authorList>
    </citation>
    <scope>NUCLEOTIDE SEQUENCE [LARGE SCALE GENOMIC DNA]</scope>
    <source>
        <strain evidence="1">White83orange57</strain>
    </source>
</reference>